<dbReference type="AlphaFoldDB" id="H3SL99"/>
<evidence type="ECO:0000256" key="5">
    <source>
        <dbReference type="SAM" id="Coils"/>
    </source>
</evidence>
<protein>
    <recommendedName>
        <fullName evidence="8">Extracellular solute-binding protein</fullName>
    </recommendedName>
</protein>
<dbReference type="PATRIC" id="fig|1131935.3.peg.4512"/>
<dbReference type="InterPro" id="IPR006059">
    <property type="entry name" value="SBP"/>
</dbReference>
<dbReference type="STRING" id="1131935.PDENDC454_21669"/>
<evidence type="ECO:0000256" key="3">
    <source>
        <dbReference type="ARBA" id="ARBA00022448"/>
    </source>
</evidence>
<dbReference type="Proteomes" id="UP000003900">
    <property type="component" value="Unassembled WGS sequence"/>
</dbReference>
<evidence type="ECO:0000256" key="2">
    <source>
        <dbReference type="ARBA" id="ARBA00008520"/>
    </source>
</evidence>
<dbReference type="Gene3D" id="3.40.190.10">
    <property type="entry name" value="Periplasmic binding protein-like II"/>
    <property type="match status" value="1"/>
</dbReference>
<accession>H3SL99</accession>
<dbReference type="PANTHER" id="PTHR43649:SF31">
    <property type="entry name" value="SN-GLYCEROL-3-PHOSPHATE-BINDING PERIPLASMIC PROTEIN UGPB"/>
    <property type="match status" value="1"/>
</dbReference>
<sequence>MNSESAAVDASWRPFLVLRHEERHSKGERPIYLLWNEREEKELRQKWKAAILLLIVITLLGGCFAEKPALEELGADGEGKIKVLYYDEGYFYREYGNTFNAKYPNIEFEVITTLSIQKDMKENGTTYEEEYLKLVEKHKPDVIMVGSASFEKLAREGKLYNLDPVIEQDSFDLDGYLPGLIDMLREPGGGSLYGLAPNFNTSVVYYNADLFREHHIDPPRNQMSWTELLELSSRFAGLGSGDDRIYGLSDEYGFADDLLFTLARSSSLRVLDAKGEKINFNTESWKEALEVTANAILGHTVYTVPLKPIGEGTILHSQTEQFFQGKLAMMIGSSSLIGDLRNRSKDKNGTEVNWSFVTAPVDPAAPEESGFAYVYDIYAIAADSPNTRATWEFVKYMNGPEMAKAKSRSFRGDLPTRVDYMKEVDGKSMEPFYMLRPKALSAHLWRGLDREFMSGFRTKFSNLVLKELKEMVENGKSAEEAAAAIEIEGNALLKQAREAVKAEKEKAGKK</sequence>
<reference evidence="6 7" key="1">
    <citation type="journal article" date="2012" name="J. Bacteriol.">
        <title>Genome Sequence of the Pattern-Forming Social Bacterium Paenibacillus dendritiformis C454 Chiral Morphotype.</title>
        <authorList>
            <person name="Sirota-Madi A."/>
            <person name="Olender T."/>
            <person name="Helman Y."/>
            <person name="Brainis I."/>
            <person name="Finkelshtein A."/>
            <person name="Roth D."/>
            <person name="Hagai E."/>
            <person name="Leshkowitz D."/>
            <person name="Brodsky L."/>
            <person name="Galatenko V."/>
            <person name="Nikolaev V."/>
            <person name="Gutnick D.L."/>
            <person name="Lancet D."/>
            <person name="Ben-Jacob E."/>
        </authorList>
    </citation>
    <scope>NUCLEOTIDE SEQUENCE [LARGE SCALE GENOMIC DNA]</scope>
    <source>
        <strain evidence="6 7">C454</strain>
    </source>
</reference>
<dbReference type="InterPro" id="IPR050490">
    <property type="entry name" value="Bact_solute-bd_prot1"/>
</dbReference>
<evidence type="ECO:0000256" key="1">
    <source>
        <dbReference type="ARBA" id="ARBA00004196"/>
    </source>
</evidence>
<feature type="coiled-coil region" evidence="5">
    <location>
        <begin position="468"/>
        <end position="510"/>
    </location>
</feature>
<dbReference type="EMBL" id="AHKH01000082">
    <property type="protein sequence ID" value="EHQ60159.1"/>
    <property type="molecule type" value="Genomic_DNA"/>
</dbReference>
<comment type="subcellular location">
    <subcellularLocation>
        <location evidence="1">Cell envelope</location>
    </subcellularLocation>
</comment>
<proteinExistence type="inferred from homology"/>
<evidence type="ECO:0000313" key="6">
    <source>
        <dbReference type="EMBL" id="EHQ60159.1"/>
    </source>
</evidence>
<keyword evidence="3" id="KW-0813">Transport</keyword>
<dbReference type="SUPFAM" id="SSF53850">
    <property type="entry name" value="Periplasmic binding protein-like II"/>
    <property type="match status" value="1"/>
</dbReference>
<evidence type="ECO:0000313" key="7">
    <source>
        <dbReference type="Proteomes" id="UP000003900"/>
    </source>
</evidence>
<name>H3SL99_9BACL</name>
<comment type="similarity">
    <text evidence="2">Belongs to the bacterial solute-binding protein 1 family.</text>
</comment>
<gene>
    <name evidence="6" type="ORF">PDENDC454_21669</name>
</gene>
<organism evidence="6 7">
    <name type="scientific">Paenibacillus dendritiformis C454</name>
    <dbReference type="NCBI Taxonomy" id="1131935"/>
    <lineage>
        <taxon>Bacteria</taxon>
        <taxon>Bacillati</taxon>
        <taxon>Bacillota</taxon>
        <taxon>Bacilli</taxon>
        <taxon>Bacillales</taxon>
        <taxon>Paenibacillaceae</taxon>
        <taxon>Paenibacillus</taxon>
    </lineage>
</organism>
<dbReference type="Pfam" id="PF01547">
    <property type="entry name" value="SBP_bac_1"/>
    <property type="match status" value="1"/>
</dbReference>
<dbReference type="GO" id="GO:0030313">
    <property type="term" value="C:cell envelope"/>
    <property type="evidence" value="ECO:0007669"/>
    <property type="project" value="UniProtKB-SubCell"/>
</dbReference>
<evidence type="ECO:0000256" key="4">
    <source>
        <dbReference type="ARBA" id="ARBA00022729"/>
    </source>
</evidence>
<evidence type="ECO:0008006" key="8">
    <source>
        <dbReference type="Google" id="ProtNLM"/>
    </source>
</evidence>
<keyword evidence="7" id="KW-1185">Reference proteome</keyword>
<dbReference type="PANTHER" id="PTHR43649">
    <property type="entry name" value="ARABINOSE-BINDING PROTEIN-RELATED"/>
    <property type="match status" value="1"/>
</dbReference>
<keyword evidence="4" id="KW-0732">Signal</keyword>
<keyword evidence="5" id="KW-0175">Coiled coil</keyword>
<comment type="caution">
    <text evidence="6">The sequence shown here is derived from an EMBL/GenBank/DDBJ whole genome shotgun (WGS) entry which is preliminary data.</text>
</comment>